<reference evidence="3 4" key="1">
    <citation type="journal article" name="Sci. Rep.">
        <title>Telomere-to-telomere assembled and centromere annotated genomes of the two main subspecies of the button mushroom Agaricus bisporus reveal especially polymorphic chromosome ends.</title>
        <authorList>
            <person name="Sonnenberg A.S.M."/>
            <person name="Sedaghat-Telgerd N."/>
            <person name="Lavrijssen B."/>
            <person name="Ohm R.A."/>
            <person name="Hendrickx P.M."/>
            <person name="Scholtmeijer K."/>
            <person name="Baars J.J.P."/>
            <person name="van Peer A."/>
        </authorList>
    </citation>
    <scope>NUCLEOTIDE SEQUENCE [LARGE SCALE GENOMIC DNA]</scope>
    <source>
        <strain evidence="3 4">H119_p4</strain>
    </source>
</reference>
<organism evidence="3 4">
    <name type="scientific">Agaricus bisporus var. burnettii</name>
    <dbReference type="NCBI Taxonomy" id="192524"/>
    <lineage>
        <taxon>Eukaryota</taxon>
        <taxon>Fungi</taxon>
        <taxon>Dikarya</taxon>
        <taxon>Basidiomycota</taxon>
        <taxon>Agaricomycotina</taxon>
        <taxon>Agaricomycetes</taxon>
        <taxon>Agaricomycetidae</taxon>
        <taxon>Agaricales</taxon>
        <taxon>Agaricineae</taxon>
        <taxon>Agaricaceae</taxon>
        <taxon>Agaricus</taxon>
    </lineage>
</organism>
<proteinExistence type="predicted"/>
<dbReference type="PANTHER" id="PTHR10039:SF17">
    <property type="entry name" value="FUNGAL STAND N-TERMINAL GOODBYE DOMAIN-CONTAINING PROTEIN-RELATED"/>
    <property type="match status" value="1"/>
</dbReference>
<gene>
    <name evidence="3" type="ORF">Agabi119p4_10145</name>
</gene>
<accession>A0A8H7EW60</accession>
<name>A0A8H7EW60_AGABI</name>
<evidence type="ECO:0000256" key="1">
    <source>
        <dbReference type="ARBA" id="ARBA00022737"/>
    </source>
</evidence>
<dbReference type="Proteomes" id="UP000629468">
    <property type="component" value="Unassembled WGS sequence"/>
</dbReference>
<evidence type="ECO:0000259" key="2">
    <source>
        <dbReference type="Pfam" id="PF24883"/>
    </source>
</evidence>
<evidence type="ECO:0000313" key="4">
    <source>
        <dbReference type="Proteomes" id="UP000629468"/>
    </source>
</evidence>
<dbReference type="Gene3D" id="3.40.50.300">
    <property type="entry name" value="P-loop containing nucleotide triphosphate hydrolases"/>
    <property type="match status" value="1"/>
</dbReference>
<evidence type="ECO:0000313" key="3">
    <source>
        <dbReference type="EMBL" id="KAF7760736.1"/>
    </source>
</evidence>
<dbReference type="AlphaFoldDB" id="A0A8H7EW60"/>
<protein>
    <recommendedName>
        <fullName evidence="2">Nephrocystin 3-like N-terminal domain-containing protein</fullName>
    </recommendedName>
</protein>
<sequence length="586" mass="65852">MMSPGAFQEAHDFILNNPQFIYSHVHTTNHTINNDVIAFVPGSGIQMLLQKSMPDAFHDSSARYPPPRCHTGTREALIKTIIDWGNGASNYSDPILWVYGRAGVGKSAVAQSSAEAMNLQGNLGAAVFLSQSSEDQDSRCLFTSITYQIAIKCDTFSSIVDYRIRKDPTLVDKSITEQFRELLIKPLQELGEKERARLDGWVIIIDGLDECEGMQAQCDIVEIVATSIRERTTPFRWIFLSRPERHLSTLFTKKLTDSVSRHLELPVSREIDHEILLYLSDELKTVQETHNLQSSWPSEKDLTTLVNLSAGLWIYAVTVCRFIIEPNSSGPVDQLDAVLSLATPVPSNTSESDHPLTELDMFYTLIMRRVFPKVLPTVLQILLLHSLNLPQCQVQVIPAVANILGLSELQLRNACSSLQSVLEITPDLHIRFYHASFGEFIRNPTRSKEFCIYSSLEPLRNGLLNRLNSVHSHSTETNLIIDVTWPNPEASGFWPFGYFNGYSPFEVSVRYDSIFVEGSMVSRPHLRGAVFIAHEITNKHSGGASRQSNATNLQPAYQLFQQTGECYKGTTLYLGLWQKQGFVLEL</sequence>
<keyword evidence="1" id="KW-0677">Repeat</keyword>
<dbReference type="InterPro" id="IPR056884">
    <property type="entry name" value="NPHP3-like_N"/>
</dbReference>
<dbReference type="Pfam" id="PF24883">
    <property type="entry name" value="NPHP3_N"/>
    <property type="match status" value="1"/>
</dbReference>
<dbReference type="SUPFAM" id="SSF52540">
    <property type="entry name" value="P-loop containing nucleoside triphosphate hydrolases"/>
    <property type="match status" value="1"/>
</dbReference>
<feature type="domain" description="Nephrocystin 3-like N-terminal" evidence="2">
    <location>
        <begin position="81"/>
        <end position="242"/>
    </location>
</feature>
<dbReference type="EMBL" id="JABXXO010000014">
    <property type="protein sequence ID" value="KAF7760736.1"/>
    <property type="molecule type" value="Genomic_DNA"/>
</dbReference>
<dbReference type="PANTHER" id="PTHR10039">
    <property type="entry name" value="AMELOGENIN"/>
    <property type="match status" value="1"/>
</dbReference>
<dbReference type="InterPro" id="IPR027417">
    <property type="entry name" value="P-loop_NTPase"/>
</dbReference>
<comment type="caution">
    <text evidence="3">The sequence shown here is derived from an EMBL/GenBank/DDBJ whole genome shotgun (WGS) entry which is preliminary data.</text>
</comment>